<dbReference type="Gene3D" id="1.10.510.10">
    <property type="entry name" value="Transferase(Phosphotransferase) domain 1"/>
    <property type="match status" value="1"/>
</dbReference>
<evidence type="ECO:0000313" key="11">
    <source>
        <dbReference type="Proteomes" id="UP000799750"/>
    </source>
</evidence>
<keyword evidence="6" id="KW-0067">ATP-binding</keyword>
<keyword evidence="2" id="KW-0723">Serine/threonine-protein kinase</keyword>
<keyword evidence="5 10" id="KW-0418">Kinase</keyword>
<dbReference type="AlphaFoldDB" id="A0A6A6QJV4"/>
<sequence length="211" mass="24164">GALNGGIFIVKSKSSGKLYIEKRFTSRDVRELHAKREVAYLRQLRGHPNIAQLKAFELDPRDTPRMYMEFYELGALDTLIDRYENKQVYLPEGFLWRVLLDVAKALRFCVYGIHKEDDKVDPDWDSILHRDIKPGNIFLTDTGGLYPRSVLGDFGCGISMSDITTGLAKNEQVSRQARAFSPPECPKYDRRSDVYQLGLVIHCLARLLRVP</sequence>
<feature type="domain" description="Protein kinase" evidence="9">
    <location>
        <begin position="1"/>
        <end position="211"/>
    </location>
</feature>
<dbReference type="SMART" id="SM00220">
    <property type="entry name" value="S_TKc"/>
    <property type="match status" value="1"/>
</dbReference>
<protein>
    <recommendedName>
        <fullName evidence="1">non-specific serine/threonine protein kinase</fullName>
        <ecNumber evidence="1">2.7.11.1</ecNumber>
    </recommendedName>
</protein>
<dbReference type="PROSITE" id="PS00108">
    <property type="entry name" value="PROTEIN_KINASE_ST"/>
    <property type="match status" value="1"/>
</dbReference>
<dbReference type="InterPro" id="IPR011009">
    <property type="entry name" value="Kinase-like_dom_sf"/>
</dbReference>
<evidence type="ECO:0000256" key="8">
    <source>
        <dbReference type="ARBA" id="ARBA00048679"/>
    </source>
</evidence>
<evidence type="ECO:0000256" key="5">
    <source>
        <dbReference type="ARBA" id="ARBA00022777"/>
    </source>
</evidence>
<dbReference type="GO" id="GO:0004674">
    <property type="term" value="F:protein serine/threonine kinase activity"/>
    <property type="evidence" value="ECO:0007669"/>
    <property type="project" value="UniProtKB-KW"/>
</dbReference>
<comment type="catalytic activity">
    <reaction evidence="7">
        <text>L-threonyl-[protein] + ATP = O-phospho-L-threonyl-[protein] + ADP + H(+)</text>
        <dbReference type="Rhea" id="RHEA:46608"/>
        <dbReference type="Rhea" id="RHEA-COMP:11060"/>
        <dbReference type="Rhea" id="RHEA-COMP:11605"/>
        <dbReference type="ChEBI" id="CHEBI:15378"/>
        <dbReference type="ChEBI" id="CHEBI:30013"/>
        <dbReference type="ChEBI" id="CHEBI:30616"/>
        <dbReference type="ChEBI" id="CHEBI:61977"/>
        <dbReference type="ChEBI" id="CHEBI:456216"/>
        <dbReference type="EC" id="2.7.11.1"/>
    </reaction>
</comment>
<dbReference type="PROSITE" id="PS50011">
    <property type="entry name" value="PROTEIN_KINASE_DOM"/>
    <property type="match status" value="1"/>
</dbReference>
<dbReference type="GO" id="GO:0005524">
    <property type="term" value="F:ATP binding"/>
    <property type="evidence" value="ECO:0007669"/>
    <property type="project" value="UniProtKB-KW"/>
</dbReference>
<dbReference type="Proteomes" id="UP000799750">
    <property type="component" value="Unassembled WGS sequence"/>
</dbReference>
<reference evidence="10" key="1">
    <citation type="journal article" date="2020" name="Stud. Mycol.">
        <title>101 Dothideomycetes genomes: a test case for predicting lifestyles and emergence of pathogens.</title>
        <authorList>
            <person name="Haridas S."/>
            <person name="Albert R."/>
            <person name="Binder M."/>
            <person name="Bloem J."/>
            <person name="Labutti K."/>
            <person name="Salamov A."/>
            <person name="Andreopoulos B."/>
            <person name="Baker S."/>
            <person name="Barry K."/>
            <person name="Bills G."/>
            <person name="Bluhm B."/>
            <person name="Cannon C."/>
            <person name="Castanera R."/>
            <person name="Culley D."/>
            <person name="Daum C."/>
            <person name="Ezra D."/>
            <person name="Gonzalez J."/>
            <person name="Henrissat B."/>
            <person name="Kuo A."/>
            <person name="Liang C."/>
            <person name="Lipzen A."/>
            <person name="Lutzoni F."/>
            <person name="Magnuson J."/>
            <person name="Mondo S."/>
            <person name="Nolan M."/>
            <person name="Ohm R."/>
            <person name="Pangilinan J."/>
            <person name="Park H.-J."/>
            <person name="Ramirez L."/>
            <person name="Alfaro M."/>
            <person name="Sun H."/>
            <person name="Tritt A."/>
            <person name="Yoshinaga Y."/>
            <person name="Zwiers L.-H."/>
            <person name="Turgeon B."/>
            <person name="Goodwin S."/>
            <person name="Spatafora J."/>
            <person name="Crous P."/>
            <person name="Grigoriev I."/>
        </authorList>
    </citation>
    <scope>NUCLEOTIDE SEQUENCE</scope>
    <source>
        <strain evidence="10">CBS 269.34</strain>
    </source>
</reference>
<keyword evidence="4" id="KW-0547">Nucleotide-binding</keyword>
<accession>A0A6A6QJV4</accession>
<evidence type="ECO:0000256" key="6">
    <source>
        <dbReference type="ARBA" id="ARBA00022840"/>
    </source>
</evidence>
<dbReference type="Pfam" id="PF00069">
    <property type="entry name" value="Pkinase"/>
    <property type="match status" value="1"/>
</dbReference>
<dbReference type="InterPro" id="IPR050660">
    <property type="entry name" value="NEK_Ser/Thr_kinase"/>
</dbReference>
<evidence type="ECO:0000256" key="3">
    <source>
        <dbReference type="ARBA" id="ARBA00022679"/>
    </source>
</evidence>
<name>A0A6A6QJV4_9PEZI</name>
<dbReference type="PANTHER" id="PTHR43671:SF98">
    <property type="entry name" value="SERINE_THREONINE-PROTEIN KINASE NEK11"/>
    <property type="match status" value="1"/>
</dbReference>
<dbReference type="InterPro" id="IPR008271">
    <property type="entry name" value="Ser/Thr_kinase_AS"/>
</dbReference>
<feature type="non-terminal residue" evidence="10">
    <location>
        <position position="1"/>
    </location>
</feature>
<dbReference type="EMBL" id="MU004194">
    <property type="protein sequence ID" value="KAF2492240.1"/>
    <property type="molecule type" value="Genomic_DNA"/>
</dbReference>
<evidence type="ECO:0000256" key="4">
    <source>
        <dbReference type="ARBA" id="ARBA00022741"/>
    </source>
</evidence>
<dbReference type="SUPFAM" id="SSF56112">
    <property type="entry name" value="Protein kinase-like (PK-like)"/>
    <property type="match status" value="1"/>
</dbReference>
<comment type="catalytic activity">
    <reaction evidence="8">
        <text>L-seryl-[protein] + ATP = O-phospho-L-seryl-[protein] + ADP + H(+)</text>
        <dbReference type="Rhea" id="RHEA:17989"/>
        <dbReference type="Rhea" id="RHEA-COMP:9863"/>
        <dbReference type="Rhea" id="RHEA-COMP:11604"/>
        <dbReference type="ChEBI" id="CHEBI:15378"/>
        <dbReference type="ChEBI" id="CHEBI:29999"/>
        <dbReference type="ChEBI" id="CHEBI:30616"/>
        <dbReference type="ChEBI" id="CHEBI:83421"/>
        <dbReference type="ChEBI" id="CHEBI:456216"/>
        <dbReference type="EC" id="2.7.11.1"/>
    </reaction>
</comment>
<keyword evidence="3" id="KW-0808">Transferase</keyword>
<dbReference type="GO" id="GO:0005634">
    <property type="term" value="C:nucleus"/>
    <property type="evidence" value="ECO:0007669"/>
    <property type="project" value="TreeGrafter"/>
</dbReference>
<evidence type="ECO:0000256" key="2">
    <source>
        <dbReference type="ARBA" id="ARBA00022527"/>
    </source>
</evidence>
<organism evidence="10 11">
    <name type="scientific">Lophium mytilinum</name>
    <dbReference type="NCBI Taxonomy" id="390894"/>
    <lineage>
        <taxon>Eukaryota</taxon>
        <taxon>Fungi</taxon>
        <taxon>Dikarya</taxon>
        <taxon>Ascomycota</taxon>
        <taxon>Pezizomycotina</taxon>
        <taxon>Dothideomycetes</taxon>
        <taxon>Pleosporomycetidae</taxon>
        <taxon>Mytilinidiales</taxon>
        <taxon>Mytilinidiaceae</taxon>
        <taxon>Lophium</taxon>
    </lineage>
</organism>
<evidence type="ECO:0000256" key="1">
    <source>
        <dbReference type="ARBA" id="ARBA00012513"/>
    </source>
</evidence>
<feature type="non-terminal residue" evidence="10">
    <location>
        <position position="211"/>
    </location>
</feature>
<evidence type="ECO:0000256" key="7">
    <source>
        <dbReference type="ARBA" id="ARBA00047899"/>
    </source>
</evidence>
<keyword evidence="11" id="KW-1185">Reference proteome</keyword>
<evidence type="ECO:0000259" key="9">
    <source>
        <dbReference type="PROSITE" id="PS50011"/>
    </source>
</evidence>
<dbReference type="EC" id="2.7.11.1" evidence="1"/>
<dbReference type="OrthoDB" id="3920378at2759"/>
<dbReference type="PANTHER" id="PTHR43671">
    <property type="entry name" value="SERINE/THREONINE-PROTEIN KINASE NEK"/>
    <property type="match status" value="1"/>
</dbReference>
<proteinExistence type="predicted"/>
<dbReference type="InterPro" id="IPR000719">
    <property type="entry name" value="Prot_kinase_dom"/>
</dbReference>
<gene>
    <name evidence="10" type="ORF">BU16DRAFT_439454</name>
</gene>
<evidence type="ECO:0000313" key="10">
    <source>
        <dbReference type="EMBL" id="KAF2492240.1"/>
    </source>
</evidence>